<evidence type="ECO:0000313" key="10">
    <source>
        <dbReference type="EMBL" id="CAI3983897.1"/>
    </source>
</evidence>
<accession>A0A9P1C1T1</accession>
<feature type="compositionally biased region" description="Basic residues" evidence="5">
    <location>
        <begin position="1751"/>
        <end position="1767"/>
    </location>
</feature>
<comment type="similarity">
    <text evidence="2">Belongs to the tRNA methyltransferase O family.</text>
</comment>
<feature type="transmembrane region" description="Helical" evidence="6">
    <location>
        <begin position="2562"/>
        <end position="2580"/>
    </location>
</feature>
<keyword evidence="6" id="KW-1133">Transmembrane helix</keyword>
<feature type="compositionally biased region" description="Basic and acidic residues" evidence="5">
    <location>
        <begin position="1740"/>
        <end position="1750"/>
    </location>
</feature>
<dbReference type="CDD" id="cd09281">
    <property type="entry name" value="UPF0066"/>
    <property type="match status" value="1"/>
</dbReference>
<dbReference type="InterPro" id="IPR040372">
    <property type="entry name" value="YaeB-like"/>
</dbReference>
<dbReference type="InterPro" id="IPR036413">
    <property type="entry name" value="YaeB-like_sf"/>
</dbReference>
<proteinExistence type="inferred from homology"/>
<dbReference type="InterPro" id="IPR036397">
    <property type="entry name" value="RNaseH_sf"/>
</dbReference>
<feature type="domain" description="Integrase catalytic" evidence="8">
    <location>
        <begin position="508"/>
        <end position="671"/>
    </location>
</feature>
<evidence type="ECO:0000256" key="5">
    <source>
        <dbReference type="SAM" id="MobiDB-lite"/>
    </source>
</evidence>
<dbReference type="PROSITE" id="PS50994">
    <property type="entry name" value="INTEGRASE"/>
    <property type="match status" value="1"/>
</dbReference>
<feature type="transmembrane region" description="Helical" evidence="6">
    <location>
        <begin position="2352"/>
        <end position="2372"/>
    </location>
</feature>
<feature type="compositionally biased region" description="Pro residues" evidence="5">
    <location>
        <begin position="975"/>
        <end position="986"/>
    </location>
</feature>
<feature type="transmembrane region" description="Helical" evidence="6">
    <location>
        <begin position="2462"/>
        <end position="2482"/>
    </location>
</feature>
<feature type="compositionally biased region" description="Basic and acidic residues" evidence="5">
    <location>
        <begin position="1808"/>
        <end position="1832"/>
    </location>
</feature>
<feature type="coiled-coil region" evidence="4">
    <location>
        <begin position="413"/>
        <end position="440"/>
    </location>
</feature>
<dbReference type="EMBL" id="CAMXCT010000844">
    <property type="protein sequence ID" value="CAI3983897.1"/>
    <property type="molecule type" value="Genomic_DNA"/>
</dbReference>
<dbReference type="InterPro" id="IPR000315">
    <property type="entry name" value="Znf_B-box"/>
</dbReference>
<dbReference type="InterPro" id="IPR013103">
    <property type="entry name" value="RVT_2"/>
</dbReference>
<gene>
    <name evidence="10" type="ORF">C1SCF055_LOCUS11468</name>
</gene>
<reference evidence="10" key="1">
    <citation type="submission" date="2022-10" db="EMBL/GenBank/DDBJ databases">
        <authorList>
            <person name="Chen Y."/>
            <person name="Dougan E. K."/>
            <person name="Chan C."/>
            <person name="Rhodes N."/>
            <person name="Thang M."/>
        </authorList>
    </citation>
    <scope>NUCLEOTIDE SEQUENCE</scope>
</reference>
<evidence type="ECO:0000259" key="9">
    <source>
        <dbReference type="PROSITE" id="PS51668"/>
    </source>
</evidence>
<organism evidence="10">
    <name type="scientific">Cladocopium goreaui</name>
    <dbReference type="NCBI Taxonomy" id="2562237"/>
    <lineage>
        <taxon>Eukaryota</taxon>
        <taxon>Sar</taxon>
        <taxon>Alveolata</taxon>
        <taxon>Dinophyceae</taxon>
        <taxon>Suessiales</taxon>
        <taxon>Symbiodiniaceae</taxon>
        <taxon>Cladocopium</taxon>
    </lineage>
</organism>
<feature type="domain" description="B box-type" evidence="7">
    <location>
        <begin position="2191"/>
        <end position="2237"/>
    </location>
</feature>
<keyword evidence="3" id="KW-0862">Zinc</keyword>
<dbReference type="GO" id="GO:0015074">
    <property type="term" value="P:DNA integration"/>
    <property type="evidence" value="ECO:0007669"/>
    <property type="project" value="InterPro"/>
</dbReference>
<dbReference type="OrthoDB" id="4882at2759"/>
<name>A0A9P1C1T1_9DINO</name>
<evidence type="ECO:0000259" key="8">
    <source>
        <dbReference type="PROSITE" id="PS50994"/>
    </source>
</evidence>
<dbReference type="PROSITE" id="PS51668">
    <property type="entry name" value="TSAA_2"/>
    <property type="match status" value="1"/>
</dbReference>
<keyword evidence="12" id="KW-1185">Reference proteome</keyword>
<feature type="region of interest" description="Disordered" evidence="5">
    <location>
        <begin position="803"/>
        <end position="862"/>
    </location>
</feature>
<dbReference type="InterPro" id="IPR012337">
    <property type="entry name" value="RNaseH-like_sf"/>
</dbReference>
<keyword evidence="1" id="KW-0949">S-adenosyl-L-methionine</keyword>
<keyword evidence="3" id="KW-0479">Metal-binding</keyword>
<feature type="compositionally biased region" description="Basic and acidic residues" evidence="5">
    <location>
        <begin position="803"/>
        <end position="828"/>
    </location>
</feature>
<reference evidence="11 12" key="2">
    <citation type="submission" date="2024-05" db="EMBL/GenBank/DDBJ databases">
        <authorList>
            <person name="Chen Y."/>
            <person name="Shah S."/>
            <person name="Dougan E. K."/>
            <person name="Thang M."/>
            <person name="Chan C."/>
        </authorList>
    </citation>
    <scope>NUCLEOTIDE SEQUENCE [LARGE SCALE GENOMIC DNA]</scope>
</reference>
<feature type="region of interest" description="Disordered" evidence="5">
    <location>
        <begin position="875"/>
        <end position="990"/>
    </location>
</feature>
<evidence type="ECO:0000256" key="4">
    <source>
        <dbReference type="SAM" id="Coils"/>
    </source>
</evidence>
<protein>
    <submittedName>
        <fullName evidence="11">tRNA (Adenine(37)-N6)-methyltransferase (TRN A methyltransferase O)</fullName>
    </submittedName>
</protein>
<feature type="non-terminal residue" evidence="10">
    <location>
        <position position="1"/>
    </location>
</feature>
<dbReference type="PROSITE" id="PS50119">
    <property type="entry name" value="ZF_BBOX"/>
    <property type="match status" value="1"/>
</dbReference>
<dbReference type="Pfam" id="PF07727">
    <property type="entry name" value="RVT_2"/>
    <property type="match status" value="1"/>
</dbReference>
<dbReference type="GO" id="GO:0008270">
    <property type="term" value="F:zinc ion binding"/>
    <property type="evidence" value="ECO:0007669"/>
    <property type="project" value="UniProtKB-KW"/>
</dbReference>
<evidence type="ECO:0000256" key="2">
    <source>
        <dbReference type="ARBA" id="ARBA00033753"/>
    </source>
</evidence>
<dbReference type="SUPFAM" id="SSF118196">
    <property type="entry name" value="YaeB-like"/>
    <property type="match status" value="1"/>
</dbReference>
<evidence type="ECO:0000259" key="7">
    <source>
        <dbReference type="PROSITE" id="PS50119"/>
    </source>
</evidence>
<dbReference type="Proteomes" id="UP001152797">
    <property type="component" value="Unassembled WGS sequence"/>
</dbReference>
<feature type="region of interest" description="Disordered" evidence="5">
    <location>
        <begin position="1740"/>
        <end position="1767"/>
    </location>
</feature>
<dbReference type="Pfam" id="PF01980">
    <property type="entry name" value="TrmO_N"/>
    <property type="match status" value="1"/>
</dbReference>
<evidence type="ECO:0000256" key="1">
    <source>
        <dbReference type="ARBA" id="ARBA00022691"/>
    </source>
</evidence>
<evidence type="ECO:0000313" key="11">
    <source>
        <dbReference type="EMBL" id="CAL4771209.1"/>
    </source>
</evidence>
<dbReference type="InterPro" id="IPR023370">
    <property type="entry name" value="TrmO-like_N"/>
</dbReference>
<sequence>HPILNLLNVGKKPDPTAWETGELKELRLRLTNDPHSFALLQEALDDLSSDDGSAAEPDPTTKEAVHWTGPQFETMARWQKKSESETINLLDVLGVDCFRATTKEPDDSSTGSISERESETSHEGGLPMGFNSSDEESTGSEDGMVDEVMIAGSAGDTEYLGKGQKRRLLAAAKNISEAVEVERTSFKKEKEVPRVRRLRTGFKILEIFTWSCMLSRFAYGLGWEYLEPVTLPGWDLTDPKVQWEAHQYIDRVDPDFIMLAWPCGPWSPLQRLNQKTWTQREALKHKQNTSKKLLKFSAQVSLKRQWNGRAILGENPLLSLAWKQDDIIDGFGDLPEGVCDQCQYGLRHPECGMPLKKPTRFVGQEEIVAELRKRYPIPLCKAIMRGALSFLHRPAAAGKETYVLEEYVTEESFQDGQEGIEEEEQRMAQEKRREEEVIEEDDRRPVPKEIQKAVEFAHRQLGHPSRDTLVRMLRISGATEDAIRHARRWQCDVCRMQKAPAHPLATTPSLRPYGFNRKLHLDIKFVFDSRDRKYPCLSIVDLGTAYHGACLCKTRRSDYVARKFMIHWIQIFGAPEHVSHDQGGEFELAFTSLLEDMAVPTTVTGSHAPWQLSVGERHGAILGTMISAITAEHSTEGFTAMKLVVSSAVAAKNMTVTRDGFTPNQRLFGAEIKFPSLTEDNARPSFAEALDSESEYARAHRMRITARLALIRTDVQDKMRRAILRKPVHENDGPFMPGAQIYFWTPKKLSKRYTRGGQWRGPATILVREAKERYFVSWRGRALLLAAPNIRLATREELALNEPAKEDADSLGELLRDPIREKTYKDQSRLAPPPRTRKRPATADTPERKRARTMLRGTKSIRQLLKDRYADLRAQLRKRKVPKGIEDKPAAPRPAKRPKALEDGQVPPEEIPELPQPPALPGPGGGEESDGYSATSPYDEHEGPPHMSTDEEPPHIPTDDEGLDEPSRAEAEPPTEVPPHEVPVPPDNEDEWLEEFRKLSEEDRRKMSLDDVPHTLKRKQQLMDPARADAAVKKLRANFCAQVAATTVYGSLQNEWVSRYEVELLKQLTGLPVTAARIHRTPRKRFQKPPKMVSRSRLSILIGKDPANTFIVNEDEEDVKQNPRRRASFLWKGMTIFYKTAKETDTEPVYIQLPDGLYRADLTAQAAQDFEALWTEEVRDLLTTEALLLKMKQGGKELDPAFFDQKERAAFDTADVKEWSEWIKNGVIERVSPEEAARVPKASIFRAPLRMLRVNKQTNQLLPLVAKSRLIVPGHLDPQLGEFRTDSPTCPQAAVCAAKSVAAARGWGGTIFDVTTAFLSGKKLQRQVYIRAPREGLPPAENWSAVEPGELLRILKSAYGLTESPRLWYLEALDRIKKTDLQELEMSRSTFVAGGGSSGSATYAILCLHVDDGLLLGDLQDKRVQNLKRQIDGMFKIKAWKTLSAKEPVQFLGVDVTLDSNGIHDDMTQYIKQIKVEPLSGSGPLNPKELTLYRQLVMRLRWPAQQAMPHLLYEVSALAQRVSRAQHSDYKEAVKLHQKFVEEASQGRAQLTYPKLNEKEKLFYISFFDASVGKEEDGKSQLGSIHFLTTEKARSGPALASVVEFSTNKSSRVLRSSMSAESCSMSICVDRHLYGRLVLDRLLYGNRPLDEDWRLSMGLDGGVVTDAKSLYDHLNTTGQLPTERQTMLDLLVARHHLEAGAYMLFWVPTHRQHADGLTKKMVNLLWQAFCRKPMVSLRETPEEKTLEDHRRKLRQGQRQRRKEKLKGRVPALASAVGSLSLLLLCSYLAWSQYRQRRELQLELAKQRREAERQTKLRDEERKGRIRAEKELRQSPAATAGPEGVVQGSEATESFEFHPIGSFQSCYRQRCGTPRQSNLVKSSLAVLRCVKDLNPEAALEGLAEFSHVWVLYVFHENTNTLRQPKSLARRVQQQGRVPLWQGLCMKVAPPRCPELRVGVLACRTPHRPNPVGLSLAKVVEVKASEGLVVLSGLDVIDGTPCLDLKPYLPSFESLPDSSVPQWVQRSYDEPMMEVSWSPMAAQQLALLLDAESLTLEPFASGDELKQAIEETLALDIRSPLQKQRHPNPGGDVSKPFFTGDLWFHQLHLKYCLLPLPPSESAGSAACAAAVRLECSNLREDPEVWSFWDRHLLNGIMSKEKAKASTGLLAALGLTHHGKLIASFAPSKMAPKAKSVKCTNCKKGADVYCVDCTRELCIFCTTLLHHPDTKLEWHSLEDIVKEDARPEVKIISPILLELILVSGAVFFFSGTGISPDYFSGESYCPGVGRVRYWIARFDANVFFFLKNEFAQYCDCEDSYWRFFMDTWIRSVLTNTDSWILLLASFLKALMVEEFLRIIVTPVVAYLYAILAYFVRSVEFWVHNIFYEHFESQSHPVTKVLDKVSRVVQSLRVADKLGLDAKLAPPTYRRKRQATDVAEYVLYMWRRRFRLMEFYRAQAHAVCNLLLKFSLLAAFILRIVCMIFGGSPLLDAAHLLGYGDLADRHVEWFTSVTGTPVNHGKAYYWTDRLVSVVSREVLASIPLLRGYMSETAWVAAKGAYNMGPLALRPLLPVIVFFLVRFMWGKFIKKQQKDFEDMWKSKYCKEIWGDMSRDNPCGGVAYKDLKFSDHPPKAANGKRLQRSVTTMT</sequence>
<dbReference type="EMBL" id="CAMXCT020000844">
    <property type="protein sequence ID" value="CAL1137272.1"/>
    <property type="molecule type" value="Genomic_DNA"/>
</dbReference>
<dbReference type="GO" id="GO:0003676">
    <property type="term" value="F:nucleic acid binding"/>
    <property type="evidence" value="ECO:0007669"/>
    <property type="project" value="InterPro"/>
</dbReference>
<feature type="compositionally biased region" description="Basic and acidic residues" evidence="5">
    <location>
        <begin position="938"/>
        <end position="958"/>
    </location>
</feature>
<dbReference type="EMBL" id="CAMXCT030000844">
    <property type="protein sequence ID" value="CAL4771209.1"/>
    <property type="molecule type" value="Genomic_DNA"/>
</dbReference>
<evidence type="ECO:0000256" key="3">
    <source>
        <dbReference type="PROSITE-ProRule" id="PRU00024"/>
    </source>
</evidence>
<dbReference type="CDD" id="cd19757">
    <property type="entry name" value="Bbox1"/>
    <property type="match status" value="1"/>
</dbReference>
<keyword evidence="4" id="KW-0175">Coiled coil</keyword>
<dbReference type="InterPro" id="IPR001584">
    <property type="entry name" value="Integrase_cat-core"/>
</dbReference>
<feature type="domain" description="TsaA-like" evidence="9">
    <location>
        <begin position="1856"/>
        <end position="2015"/>
    </location>
</feature>
<dbReference type="SUPFAM" id="SSF53098">
    <property type="entry name" value="Ribonuclease H-like"/>
    <property type="match status" value="1"/>
</dbReference>
<evidence type="ECO:0000313" key="12">
    <source>
        <dbReference type="Proteomes" id="UP001152797"/>
    </source>
</evidence>
<keyword evidence="3" id="KW-0863">Zinc-finger</keyword>
<evidence type="ECO:0000256" key="6">
    <source>
        <dbReference type="SAM" id="Phobius"/>
    </source>
</evidence>
<feature type="region of interest" description="Disordered" evidence="5">
    <location>
        <begin position="1808"/>
        <end position="1845"/>
    </location>
</feature>
<dbReference type="Gene3D" id="3.30.420.10">
    <property type="entry name" value="Ribonuclease H-like superfamily/Ribonuclease H"/>
    <property type="match status" value="1"/>
</dbReference>
<dbReference type="InterPro" id="IPR036414">
    <property type="entry name" value="YaeB_N_sf"/>
</dbReference>
<comment type="caution">
    <text evidence="10">The sequence shown here is derived from an EMBL/GenBank/DDBJ whole genome shotgun (WGS) entry which is preliminary data.</text>
</comment>
<dbReference type="PANTHER" id="PTHR12818:SF0">
    <property type="entry name" value="TRNA (ADENINE(37)-N6)-METHYLTRANSFERASE"/>
    <property type="match status" value="1"/>
</dbReference>
<keyword evidence="6" id="KW-0472">Membrane</keyword>
<dbReference type="Gene3D" id="2.40.30.70">
    <property type="entry name" value="YaeB-like"/>
    <property type="match status" value="1"/>
</dbReference>
<dbReference type="PANTHER" id="PTHR12818">
    <property type="entry name" value="TRNA (ADENINE(37)-N6)-METHYLTRANSFERASE"/>
    <property type="match status" value="1"/>
</dbReference>
<feature type="region of interest" description="Disordered" evidence="5">
    <location>
        <begin position="101"/>
        <end position="141"/>
    </location>
</feature>
<keyword evidence="6" id="KW-0812">Transmembrane</keyword>